<dbReference type="Proteomes" id="UP000019754">
    <property type="component" value="Unassembled WGS sequence"/>
</dbReference>
<dbReference type="EMBL" id="AORC01000009">
    <property type="protein sequence ID" value="EYT49295.1"/>
    <property type="molecule type" value="Genomic_DNA"/>
</dbReference>
<dbReference type="AlphaFoldDB" id="A0A022KTM2"/>
<keyword evidence="3" id="KW-1185">Reference proteome</keyword>
<accession>A0A022KTM2</accession>
<dbReference type="Gene3D" id="3.40.1620.10">
    <property type="entry name" value="YefM-like domain"/>
    <property type="match status" value="1"/>
</dbReference>
<dbReference type="HOGENOM" id="CLU_163140_3_1_11"/>
<dbReference type="OrthoDB" id="33091at2"/>
<comment type="similarity">
    <text evidence="1">Belongs to the phD/YefM antitoxin family.</text>
</comment>
<gene>
    <name evidence="2" type="ORF">D641_0107590</name>
</gene>
<evidence type="ECO:0000313" key="3">
    <source>
        <dbReference type="Proteomes" id="UP000019754"/>
    </source>
</evidence>
<name>A0A022KTM2_9MICO</name>
<dbReference type="SUPFAM" id="SSF143120">
    <property type="entry name" value="YefM-like"/>
    <property type="match status" value="1"/>
</dbReference>
<proteinExistence type="inferred from homology"/>
<dbReference type="STRING" id="1249481.D641_0107590"/>
<protein>
    <submittedName>
        <fullName evidence="2">Prevent-host-death protein</fullName>
    </submittedName>
</protein>
<reference evidence="2 3" key="1">
    <citation type="journal article" date="2013" name="Genome Announc.">
        <title>Draft genome sequence of an Actinobacterium, Brachybacterium muris strain UCD-AY4.</title>
        <authorList>
            <person name="Lo J.R."/>
            <person name="Lang J.M."/>
            <person name="Darling A.E."/>
            <person name="Eisen J.A."/>
            <person name="Coil D.A."/>
        </authorList>
    </citation>
    <scope>NUCLEOTIDE SEQUENCE [LARGE SCALE GENOMIC DNA]</scope>
    <source>
        <strain evidence="2 3">UCD-AY4</strain>
    </source>
</reference>
<dbReference type="NCBIfam" id="TIGR01552">
    <property type="entry name" value="phd_fam"/>
    <property type="match status" value="1"/>
</dbReference>
<sequence length="78" mass="8361">MVTTVNMHEAKSSLSALVKRALDGEEITIARAGEPLVDLVPHRARRVDFGLARGAFACDPAVFDGADEEIADMFYGPA</sequence>
<comment type="caution">
    <text evidence="2">The sequence shown here is derived from an EMBL/GenBank/DDBJ whole genome shotgun (WGS) entry which is preliminary data.</text>
</comment>
<evidence type="ECO:0000313" key="2">
    <source>
        <dbReference type="EMBL" id="EYT49295.1"/>
    </source>
</evidence>
<dbReference type="InterPro" id="IPR036165">
    <property type="entry name" value="YefM-like_sf"/>
</dbReference>
<evidence type="ECO:0000256" key="1">
    <source>
        <dbReference type="ARBA" id="ARBA00009981"/>
    </source>
</evidence>
<dbReference type="RefSeq" id="WP_031307019.1">
    <property type="nucleotide sequence ID" value="NZ_AORC01000009.1"/>
</dbReference>
<organism evidence="2 3">
    <name type="scientific">Brachybacterium muris UCD-AY4</name>
    <dbReference type="NCBI Taxonomy" id="1249481"/>
    <lineage>
        <taxon>Bacteria</taxon>
        <taxon>Bacillati</taxon>
        <taxon>Actinomycetota</taxon>
        <taxon>Actinomycetes</taxon>
        <taxon>Micrococcales</taxon>
        <taxon>Dermabacteraceae</taxon>
        <taxon>Brachybacterium</taxon>
    </lineage>
</organism>